<keyword evidence="5" id="KW-1185">Reference proteome</keyword>
<reference evidence="4 5" key="1">
    <citation type="submission" date="2020-04" db="EMBL/GenBank/DDBJ databases">
        <title>Ferrimonas sp. S7 isolated from sea water.</title>
        <authorList>
            <person name="Bae S.S."/>
            <person name="Baek K."/>
        </authorList>
    </citation>
    <scope>NUCLEOTIDE SEQUENCE [LARGE SCALE GENOMIC DNA]</scope>
    <source>
        <strain evidence="4 5">S7</strain>
    </source>
</reference>
<dbReference type="PROSITE" id="PS50042">
    <property type="entry name" value="CNMP_BINDING_3"/>
    <property type="match status" value="1"/>
</dbReference>
<feature type="domain" description="Cyclic nucleotide-binding" evidence="3">
    <location>
        <begin position="28"/>
        <end position="79"/>
    </location>
</feature>
<dbReference type="PROSITE" id="PS50889">
    <property type="entry name" value="S4"/>
    <property type="match status" value="1"/>
</dbReference>
<dbReference type="InterPro" id="IPR000595">
    <property type="entry name" value="cNMP-bd_dom"/>
</dbReference>
<protein>
    <submittedName>
        <fullName evidence="4">RNA-binding S4 domain-containing protein</fullName>
    </submittedName>
</protein>
<feature type="compositionally biased region" description="Basic residues" evidence="2">
    <location>
        <begin position="84"/>
        <end position="101"/>
    </location>
</feature>
<keyword evidence="1" id="KW-0694">RNA-binding</keyword>
<dbReference type="Pfam" id="PF13275">
    <property type="entry name" value="S4_2"/>
    <property type="match status" value="1"/>
</dbReference>
<gene>
    <name evidence="4" type="ORF">HER31_17790</name>
</gene>
<dbReference type="InterPro" id="IPR036986">
    <property type="entry name" value="S4_RNA-bd_sf"/>
</dbReference>
<feature type="region of interest" description="Disordered" evidence="2">
    <location>
        <begin position="78"/>
        <end position="101"/>
    </location>
</feature>
<name>A0A6H1UJ01_9GAMM</name>
<dbReference type="GO" id="GO:0003723">
    <property type="term" value="F:RNA binding"/>
    <property type="evidence" value="ECO:0007669"/>
    <property type="project" value="UniProtKB-KW"/>
</dbReference>
<organism evidence="4 5">
    <name type="scientific">Ferrimonas lipolytica</name>
    <dbReference type="NCBI Taxonomy" id="2724191"/>
    <lineage>
        <taxon>Bacteria</taxon>
        <taxon>Pseudomonadati</taxon>
        <taxon>Pseudomonadota</taxon>
        <taxon>Gammaproteobacteria</taxon>
        <taxon>Alteromonadales</taxon>
        <taxon>Ferrimonadaceae</taxon>
        <taxon>Ferrimonas</taxon>
    </lineage>
</organism>
<dbReference type="EMBL" id="CP051180">
    <property type="protein sequence ID" value="QIZ78590.1"/>
    <property type="molecule type" value="Genomic_DNA"/>
</dbReference>
<dbReference type="CDD" id="cd00165">
    <property type="entry name" value="S4"/>
    <property type="match status" value="1"/>
</dbReference>
<accession>A0A6H1UJ01</accession>
<proteinExistence type="predicted"/>
<sequence length="101" mass="11092">MTTQVLELHPGDEFVELYKVLKIQGWVGGGGEAKILIGEGHVLVNHEVETRKRRKLVVGDNVIFGEESLIIAASTRPATERVKPVKAPKPAKPKGRPSIKF</sequence>
<evidence type="ECO:0000313" key="4">
    <source>
        <dbReference type="EMBL" id="QIZ78590.1"/>
    </source>
</evidence>
<dbReference type="Proteomes" id="UP000501602">
    <property type="component" value="Chromosome"/>
</dbReference>
<evidence type="ECO:0000313" key="5">
    <source>
        <dbReference type="Proteomes" id="UP000501602"/>
    </source>
</evidence>
<evidence type="ECO:0000259" key="3">
    <source>
        <dbReference type="PROSITE" id="PS50042"/>
    </source>
</evidence>
<evidence type="ECO:0000256" key="1">
    <source>
        <dbReference type="PROSITE-ProRule" id="PRU00182"/>
    </source>
</evidence>
<dbReference type="Gene3D" id="3.10.290.10">
    <property type="entry name" value="RNA-binding S4 domain"/>
    <property type="match status" value="1"/>
</dbReference>
<dbReference type="KEGG" id="fes:HER31_17790"/>
<evidence type="ECO:0000256" key="2">
    <source>
        <dbReference type="SAM" id="MobiDB-lite"/>
    </source>
</evidence>
<dbReference type="SUPFAM" id="SSF55174">
    <property type="entry name" value="Alpha-L RNA-binding motif"/>
    <property type="match status" value="1"/>
</dbReference>
<dbReference type="AlphaFoldDB" id="A0A6H1UJ01"/>